<reference evidence="2" key="2">
    <citation type="submission" date="2017-10" db="EMBL/GenBank/DDBJ databases">
        <authorList>
            <person name="Enke T.N."/>
            <person name="Cordero O.X."/>
        </authorList>
    </citation>
    <scope>NUCLEOTIDE SEQUENCE</scope>
    <source>
        <strain evidence="2">4G03</strain>
    </source>
</reference>
<dbReference type="AlphaFoldDB" id="A0A2G1BYU0"/>
<dbReference type="RefSeq" id="WP_099213875.1">
    <property type="nucleotide sequence ID" value="NZ_JAUYVU010000005.1"/>
</dbReference>
<keyword evidence="4" id="KW-1185">Reference proteome</keyword>
<reference evidence="1 4" key="3">
    <citation type="submission" date="2023-07" db="EMBL/GenBank/DDBJ databases">
        <title>Genome content predicts the carbon catabolic preferences of heterotrophic bacteria.</title>
        <authorList>
            <person name="Gralka M."/>
        </authorList>
    </citation>
    <scope>NUCLEOTIDE SEQUENCE [LARGE SCALE GENOMIC DNA]</scope>
    <source>
        <strain evidence="1 4">4G03</strain>
    </source>
</reference>
<dbReference type="EMBL" id="JAUYVU010000005">
    <property type="protein sequence ID" value="MDP2541340.1"/>
    <property type="molecule type" value="Genomic_DNA"/>
</dbReference>
<comment type="caution">
    <text evidence="2">The sequence shown here is derived from an EMBL/GenBank/DDBJ whole genome shotgun (WGS) entry which is preliminary data.</text>
</comment>
<evidence type="ECO:0000313" key="3">
    <source>
        <dbReference type="Proteomes" id="UP000222163"/>
    </source>
</evidence>
<dbReference type="EMBL" id="PDUU01000001">
    <property type="protein sequence ID" value="PHN99200.1"/>
    <property type="molecule type" value="Genomic_DNA"/>
</dbReference>
<name>A0A2G1BYU0_9FLAO</name>
<accession>A0A497YKL9</accession>
<evidence type="ECO:0000313" key="1">
    <source>
        <dbReference type="EMBL" id="MDP2541340.1"/>
    </source>
</evidence>
<sequence length="91" mass="10775">MEEVVFKALLTNTKFNRIDNFIQEVINNNKNNGATYEAVRESIIKLVLYRFIKIDTNASNDCILRENNFYQARELGSVSSWLEKRRTYEYS</sequence>
<evidence type="ECO:0000313" key="2">
    <source>
        <dbReference type="EMBL" id="PHN99200.1"/>
    </source>
</evidence>
<protein>
    <submittedName>
        <fullName evidence="2">Uncharacterized protein</fullName>
    </submittedName>
</protein>
<gene>
    <name evidence="2" type="ORF">CSC81_00885</name>
    <name evidence="1" type="ORF">Q8W23_07620</name>
</gene>
<dbReference type="Proteomes" id="UP001242342">
    <property type="component" value="Unassembled WGS sequence"/>
</dbReference>
<organism evidence="2 3">
    <name type="scientific">Tenacibaculum discolor</name>
    <dbReference type="NCBI Taxonomy" id="361581"/>
    <lineage>
        <taxon>Bacteria</taxon>
        <taxon>Pseudomonadati</taxon>
        <taxon>Bacteroidota</taxon>
        <taxon>Flavobacteriia</taxon>
        <taxon>Flavobacteriales</taxon>
        <taxon>Flavobacteriaceae</taxon>
        <taxon>Tenacibaculum</taxon>
    </lineage>
</organism>
<dbReference type="Proteomes" id="UP000222163">
    <property type="component" value="Unassembled WGS sequence"/>
</dbReference>
<proteinExistence type="predicted"/>
<reference evidence="2 3" key="1">
    <citation type="journal article" date="2016" name="Nat. Commun.">
        <title>Microbial interactions lead to rapid micro-scale successions on model marine particles.</title>
        <authorList>
            <person name="Datta M.S."/>
            <person name="Sliwerska E."/>
            <person name="Gore J."/>
            <person name="Polz M.F."/>
            <person name="Cordero O.X."/>
        </authorList>
    </citation>
    <scope>NUCLEOTIDE SEQUENCE [LARGE SCALE GENOMIC DNA]</scope>
    <source>
        <strain evidence="2 3">4G03</strain>
    </source>
</reference>
<accession>A0A2G1BYU0</accession>
<evidence type="ECO:0000313" key="4">
    <source>
        <dbReference type="Proteomes" id="UP001242342"/>
    </source>
</evidence>